<dbReference type="InterPro" id="IPR021341">
    <property type="entry name" value="DUF2958"/>
</dbReference>
<accession>A0A1T5CTC1</accession>
<dbReference type="Pfam" id="PF11171">
    <property type="entry name" value="DUF2958"/>
    <property type="match status" value="1"/>
</dbReference>
<protein>
    <recommendedName>
        <fullName evidence="3">DUF2958 domain-containing protein</fullName>
    </recommendedName>
</protein>
<organism evidence="1 2">
    <name type="scientific">Sphingopyxis flava</name>
    <dbReference type="NCBI Taxonomy" id="1507287"/>
    <lineage>
        <taxon>Bacteria</taxon>
        <taxon>Pseudomonadati</taxon>
        <taxon>Pseudomonadota</taxon>
        <taxon>Alphaproteobacteria</taxon>
        <taxon>Sphingomonadales</taxon>
        <taxon>Sphingomonadaceae</taxon>
        <taxon>Sphingopyxis</taxon>
    </lineage>
</organism>
<reference evidence="2" key="1">
    <citation type="submission" date="2017-02" db="EMBL/GenBank/DDBJ databases">
        <authorList>
            <person name="Varghese N."/>
            <person name="Submissions S."/>
        </authorList>
    </citation>
    <scope>NUCLEOTIDE SEQUENCE [LARGE SCALE GENOMIC DNA]</scope>
    <source>
        <strain evidence="2">R11H</strain>
    </source>
</reference>
<dbReference type="Proteomes" id="UP000190044">
    <property type="component" value="Unassembled WGS sequence"/>
</dbReference>
<evidence type="ECO:0000313" key="1">
    <source>
        <dbReference type="EMBL" id="SKB62768.1"/>
    </source>
</evidence>
<gene>
    <name evidence="1" type="ORF">SAMN06295937_1011104</name>
</gene>
<keyword evidence="2" id="KW-1185">Reference proteome</keyword>
<sequence length="106" mass="11466">MKLLTASLVKALQTNQTGKPLVKFFNPVGAATWLVSELDEDGDTLFGLADLGFGCPELGYISLQELQGLRLPFGLGIERDIHFSTDLTITEWADKARTAGSILQVA</sequence>
<dbReference type="RefSeq" id="WP_245798702.1">
    <property type="nucleotide sequence ID" value="NZ_FUYP01000011.1"/>
</dbReference>
<proteinExistence type="predicted"/>
<name>A0A1T5CTC1_9SPHN</name>
<evidence type="ECO:0008006" key="3">
    <source>
        <dbReference type="Google" id="ProtNLM"/>
    </source>
</evidence>
<dbReference type="EMBL" id="FUYP01000011">
    <property type="protein sequence ID" value="SKB62768.1"/>
    <property type="molecule type" value="Genomic_DNA"/>
</dbReference>
<evidence type="ECO:0000313" key="2">
    <source>
        <dbReference type="Proteomes" id="UP000190044"/>
    </source>
</evidence>
<dbReference type="AlphaFoldDB" id="A0A1T5CTC1"/>